<dbReference type="Proteomes" id="UP000320913">
    <property type="component" value="Unassembled WGS sequence"/>
</dbReference>
<evidence type="ECO:0000313" key="3">
    <source>
        <dbReference type="Proteomes" id="UP000316292"/>
    </source>
</evidence>
<evidence type="ECO:0000313" key="4">
    <source>
        <dbReference type="Proteomes" id="UP000320913"/>
    </source>
</evidence>
<comment type="caution">
    <text evidence="2">The sequence shown here is derived from an EMBL/GenBank/DDBJ whole genome shotgun (WGS) entry which is preliminary data.</text>
</comment>
<proteinExistence type="predicted"/>
<accession>A0A538SZC4</accession>
<protein>
    <submittedName>
        <fullName evidence="2">Uncharacterized protein</fullName>
    </submittedName>
</protein>
<evidence type="ECO:0000313" key="2">
    <source>
        <dbReference type="EMBL" id="TMQ56749.1"/>
    </source>
</evidence>
<dbReference type="EMBL" id="VBOR01000062">
    <property type="protein sequence ID" value="TMQ48992.1"/>
    <property type="molecule type" value="Genomic_DNA"/>
</dbReference>
<reference evidence="3 4" key="1">
    <citation type="journal article" date="2019" name="Nat. Microbiol.">
        <title>Mediterranean grassland soil C-N compound turnover is dependent on rainfall and depth, and is mediated by genomically divergent microorganisms.</title>
        <authorList>
            <person name="Diamond S."/>
            <person name="Andeer P.F."/>
            <person name="Li Z."/>
            <person name="Crits-Christoph A."/>
            <person name="Burstein D."/>
            <person name="Anantharaman K."/>
            <person name="Lane K.R."/>
            <person name="Thomas B.C."/>
            <person name="Pan C."/>
            <person name="Northen T.R."/>
            <person name="Banfield J.F."/>
        </authorList>
    </citation>
    <scope>NUCLEOTIDE SEQUENCE [LARGE SCALE GENOMIC DNA]</scope>
    <source>
        <strain evidence="1">WS_1</strain>
        <strain evidence="2">WS_5</strain>
    </source>
</reference>
<name>A0A538SZC4_UNCEI</name>
<dbReference type="EMBL" id="VBOV01000191">
    <property type="protein sequence ID" value="TMQ56749.1"/>
    <property type="molecule type" value="Genomic_DNA"/>
</dbReference>
<sequence length="179" mass="18502">MKSTSMWGRTAWVTAAAAMAVLALGCGEQKQHAAVETGAAPVDQAAQTPAVIAAASTTTPEAGVTTLVGDGKTTEDSLPPDVTAFAPDSSIVPGTIIEITADASTDATSLILTDRLGHKYPFAYDAEAKAWRVHYRVPLGTGVDRLGLSVTATTGANRFKRVWVFLKIQGGVPAESDGC</sequence>
<dbReference type="AlphaFoldDB" id="A0A538SZC4"/>
<dbReference type="PROSITE" id="PS51257">
    <property type="entry name" value="PROKAR_LIPOPROTEIN"/>
    <property type="match status" value="1"/>
</dbReference>
<evidence type="ECO:0000313" key="1">
    <source>
        <dbReference type="EMBL" id="TMQ48992.1"/>
    </source>
</evidence>
<gene>
    <name evidence="1" type="ORF">E6K71_06040</name>
    <name evidence="2" type="ORF">E6K75_07925</name>
</gene>
<dbReference type="Proteomes" id="UP000316292">
    <property type="component" value="Unassembled WGS sequence"/>
</dbReference>
<organism evidence="2 4">
    <name type="scientific">Eiseniibacteriota bacterium</name>
    <dbReference type="NCBI Taxonomy" id="2212470"/>
    <lineage>
        <taxon>Bacteria</taxon>
        <taxon>Candidatus Eiseniibacteriota</taxon>
    </lineage>
</organism>